<comment type="similarity">
    <text evidence="5">Belongs to the SAT4 family.</text>
</comment>
<dbReference type="Proteomes" id="UP000078397">
    <property type="component" value="Unassembled WGS sequence"/>
</dbReference>
<proteinExistence type="inferred from homology"/>
<keyword evidence="4 6" id="KW-0472">Membrane</keyword>
<dbReference type="AlphaFoldDB" id="A0A179F7A3"/>
<feature type="transmembrane region" description="Helical" evidence="6">
    <location>
        <begin position="76"/>
        <end position="105"/>
    </location>
</feature>
<dbReference type="InterPro" id="IPR049326">
    <property type="entry name" value="Rhodopsin_dom_fungi"/>
</dbReference>
<feature type="transmembrane region" description="Helical" evidence="6">
    <location>
        <begin position="154"/>
        <end position="174"/>
    </location>
</feature>
<evidence type="ECO:0000256" key="6">
    <source>
        <dbReference type="SAM" id="Phobius"/>
    </source>
</evidence>
<comment type="subcellular location">
    <subcellularLocation>
        <location evidence="1">Membrane</location>
        <topology evidence="1">Multi-pass membrane protein</topology>
    </subcellularLocation>
</comment>
<dbReference type="RefSeq" id="XP_018138999.2">
    <property type="nucleotide sequence ID" value="XM_018281885.2"/>
</dbReference>
<evidence type="ECO:0000256" key="3">
    <source>
        <dbReference type="ARBA" id="ARBA00022989"/>
    </source>
</evidence>
<feature type="domain" description="Rhodopsin" evidence="7">
    <location>
        <begin position="24"/>
        <end position="257"/>
    </location>
</feature>
<sequence>MSISLGSITVILVVVRMIFKQFFSKTRTLGPDDKVILGTLAIRISCIVVNVKGLAHHGLGKDVWTLGPEELTLFSIFFYVMEISYFVELSLVKLSLSIFFLYIFPSATIRRLLFGTAVFNGLFGAAFALTAIFQCTPVSYFWTQYSKPSSGHCININVFGWINAAISIAVDIWLIAIPLSQVPALNLHWKKKLGVVIMFLMGTFVTVVSILRLRSLIYFANSSNPTWDQFDVANWSTIEVNVGMICSCLPSLRLLLVRLFPQLGSGSKSERSHVVESNGHTNRRMSIKEQYHLSTLESTKSHPWRKIGE</sequence>
<keyword evidence="9" id="KW-1185">Reference proteome</keyword>
<evidence type="ECO:0000313" key="9">
    <source>
        <dbReference type="Proteomes" id="UP000078397"/>
    </source>
</evidence>
<dbReference type="PANTHER" id="PTHR33048">
    <property type="entry name" value="PTH11-LIKE INTEGRAL MEMBRANE PROTEIN (AFU_ORTHOLOGUE AFUA_5G11245)"/>
    <property type="match status" value="1"/>
</dbReference>
<dbReference type="Pfam" id="PF20684">
    <property type="entry name" value="Fung_rhodopsin"/>
    <property type="match status" value="1"/>
</dbReference>
<reference evidence="8 9" key="1">
    <citation type="journal article" date="2016" name="PLoS Pathog.">
        <title>Biosynthesis of antibiotic leucinostatins in bio-control fungus Purpureocillium lilacinum and their inhibition on phytophthora revealed by genome mining.</title>
        <authorList>
            <person name="Wang G."/>
            <person name="Liu Z."/>
            <person name="Lin R."/>
            <person name="Li E."/>
            <person name="Mao Z."/>
            <person name="Ling J."/>
            <person name="Yang Y."/>
            <person name="Yin W.B."/>
            <person name="Xie B."/>
        </authorList>
    </citation>
    <scope>NUCLEOTIDE SEQUENCE [LARGE SCALE GENOMIC DNA]</scope>
    <source>
        <strain evidence="8">170</strain>
    </source>
</reference>
<dbReference type="EMBL" id="LSBJ02000001">
    <property type="protein sequence ID" value="OAQ61190.2"/>
    <property type="molecule type" value="Genomic_DNA"/>
</dbReference>
<accession>A0A179F7A3</accession>
<dbReference type="InterPro" id="IPR052337">
    <property type="entry name" value="SAT4-like"/>
</dbReference>
<protein>
    <submittedName>
        <fullName evidence="8">Extracellular membrane protein, CFEM domain-containing protein</fullName>
    </submittedName>
</protein>
<dbReference type="STRING" id="1380566.A0A179F7A3"/>
<evidence type="ECO:0000256" key="1">
    <source>
        <dbReference type="ARBA" id="ARBA00004141"/>
    </source>
</evidence>
<evidence type="ECO:0000256" key="5">
    <source>
        <dbReference type="ARBA" id="ARBA00038359"/>
    </source>
</evidence>
<evidence type="ECO:0000313" key="8">
    <source>
        <dbReference type="EMBL" id="OAQ61190.2"/>
    </source>
</evidence>
<dbReference type="GO" id="GO:0016020">
    <property type="term" value="C:membrane"/>
    <property type="evidence" value="ECO:0007669"/>
    <property type="project" value="UniProtKB-SubCell"/>
</dbReference>
<dbReference type="GeneID" id="28845879"/>
<dbReference type="PANTHER" id="PTHR33048:SF143">
    <property type="entry name" value="EXTRACELLULAR MEMBRANE PROTEIN CFEM DOMAIN-CONTAINING PROTEIN-RELATED"/>
    <property type="match status" value="1"/>
</dbReference>
<comment type="caution">
    <text evidence="8">The sequence shown here is derived from an EMBL/GenBank/DDBJ whole genome shotgun (WGS) entry which is preliminary data.</text>
</comment>
<dbReference type="KEGG" id="pchm:VFPPC_02196"/>
<organism evidence="8 9">
    <name type="scientific">Pochonia chlamydosporia 170</name>
    <dbReference type="NCBI Taxonomy" id="1380566"/>
    <lineage>
        <taxon>Eukaryota</taxon>
        <taxon>Fungi</taxon>
        <taxon>Dikarya</taxon>
        <taxon>Ascomycota</taxon>
        <taxon>Pezizomycotina</taxon>
        <taxon>Sordariomycetes</taxon>
        <taxon>Hypocreomycetidae</taxon>
        <taxon>Hypocreales</taxon>
        <taxon>Clavicipitaceae</taxon>
        <taxon>Pochonia</taxon>
    </lineage>
</organism>
<dbReference type="OrthoDB" id="2496787at2759"/>
<keyword evidence="3 6" id="KW-1133">Transmembrane helix</keyword>
<evidence type="ECO:0000256" key="4">
    <source>
        <dbReference type="ARBA" id="ARBA00023136"/>
    </source>
</evidence>
<keyword evidence="2 6" id="KW-0812">Transmembrane</keyword>
<evidence type="ECO:0000256" key="2">
    <source>
        <dbReference type="ARBA" id="ARBA00022692"/>
    </source>
</evidence>
<feature type="transmembrane region" description="Helical" evidence="6">
    <location>
        <begin position="6"/>
        <end position="23"/>
    </location>
</feature>
<gene>
    <name evidence="8" type="ORF">VFPPC_02196</name>
</gene>
<name>A0A179F7A3_METCM</name>
<feature type="transmembrane region" description="Helical" evidence="6">
    <location>
        <begin position="195"/>
        <end position="220"/>
    </location>
</feature>
<feature type="transmembrane region" description="Helical" evidence="6">
    <location>
        <begin position="112"/>
        <end position="134"/>
    </location>
</feature>
<evidence type="ECO:0000259" key="7">
    <source>
        <dbReference type="Pfam" id="PF20684"/>
    </source>
</evidence>